<dbReference type="AlphaFoldDB" id="A0A2W5MYJ6"/>
<protein>
    <recommendedName>
        <fullName evidence="1">HTH cro/C1-type domain-containing protein</fullName>
    </recommendedName>
</protein>
<feature type="domain" description="HTH cro/C1-type" evidence="1">
    <location>
        <begin position="6"/>
        <end position="59"/>
    </location>
</feature>
<gene>
    <name evidence="2" type="ORF">DI551_05345</name>
</gene>
<dbReference type="Gene3D" id="1.10.260.40">
    <property type="entry name" value="lambda repressor-like DNA-binding domains"/>
    <property type="match status" value="1"/>
</dbReference>
<dbReference type="Pfam" id="PF01381">
    <property type="entry name" value="HTH_3"/>
    <property type="match status" value="1"/>
</dbReference>
<dbReference type="SMART" id="SM00530">
    <property type="entry name" value="HTH_XRE"/>
    <property type="match status" value="1"/>
</dbReference>
<dbReference type="InterPro" id="IPR001387">
    <property type="entry name" value="Cro/C1-type_HTH"/>
</dbReference>
<dbReference type="PROSITE" id="PS50943">
    <property type="entry name" value="HTH_CROC1"/>
    <property type="match status" value="1"/>
</dbReference>
<accession>A0A2W5MYJ6</accession>
<sequence length="211" mass="24173">MIDKQIKAARSFLGWTREELVEASGLSLSTVQNIEEGQSTTQKTIDKAKRALEKNGVVFTDDGIRFPSSSVIRLEGKDWFVEVLQDIFNTLKNKKNKEVLIFGADDRASPPNVVKGFQNLTSSGVVIREMIEEGNSFIMGDEENYRWIPKDYFKNYVTVIYGDKVVQDFGTYGVLFFNKDVAEARRNEFEYLWSKEKPLKIKSSADVRYKV</sequence>
<dbReference type="CDD" id="cd00093">
    <property type="entry name" value="HTH_XRE"/>
    <property type="match status" value="1"/>
</dbReference>
<organism evidence="2 3">
    <name type="scientific">Micavibrio aeruginosavorus</name>
    <dbReference type="NCBI Taxonomy" id="349221"/>
    <lineage>
        <taxon>Bacteria</taxon>
        <taxon>Pseudomonadati</taxon>
        <taxon>Bdellovibrionota</taxon>
        <taxon>Bdellovibrionia</taxon>
        <taxon>Bdellovibrionales</taxon>
        <taxon>Pseudobdellovibrionaceae</taxon>
        <taxon>Micavibrio</taxon>
    </lineage>
</organism>
<reference evidence="2 3" key="1">
    <citation type="submission" date="2017-08" db="EMBL/GenBank/DDBJ databases">
        <title>Infants hospitalized years apart are colonized by the same room-sourced microbial strains.</title>
        <authorList>
            <person name="Brooks B."/>
            <person name="Olm M.R."/>
            <person name="Firek B.A."/>
            <person name="Baker R."/>
            <person name="Thomas B.C."/>
            <person name="Morowitz M.J."/>
            <person name="Banfield J.F."/>
        </authorList>
    </citation>
    <scope>NUCLEOTIDE SEQUENCE [LARGE SCALE GENOMIC DNA]</scope>
    <source>
        <strain evidence="2">S2_005_002_R2_29</strain>
    </source>
</reference>
<name>A0A2W5MYJ6_9BACT</name>
<evidence type="ECO:0000313" key="2">
    <source>
        <dbReference type="EMBL" id="PZQ46341.1"/>
    </source>
</evidence>
<evidence type="ECO:0000313" key="3">
    <source>
        <dbReference type="Proteomes" id="UP000249417"/>
    </source>
</evidence>
<proteinExistence type="predicted"/>
<dbReference type="Proteomes" id="UP000249417">
    <property type="component" value="Unassembled WGS sequence"/>
</dbReference>
<evidence type="ECO:0000259" key="1">
    <source>
        <dbReference type="PROSITE" id="PS50943"/>
    </source>
</evidence>
<dbReference type="GO" id="GO:0003677">
    <property type="term" value="F:DNA binding"/>
    <property type="evidence" value="ECO:0007669"/>
    <property type="project" value="InterPro"/>
</dbReference>
<comment type="caution">
    <text evidence="2">The sequence shown here is derived from an EMBL/GenBank/DDBJ whole genome shotgun (WGS) entry which is preliminary data.</text>
</comment>
<dbReference type="InterPro" id="IPR010982">
    <property type="entry name" value="Lambda_DNA-bd_dom_sf"/>
</dbReference>
<dbReference type="SUPFAM" id="SSF47413">
    <property type="entry name" value="lambda repressor-like DNA-binding domains"/>
    <property type="match status" value="1"/>
</dbReference>
<dbReference type="EMBL" id="QFQB01000028">
    <property type="protein sequence ID" value="PZQ46341.1"/>
    <property type="molecule type" value="Genomic_DNA"/>
</dbReference>